<sequence length="184" mass="19889">MDETIQTIITAQGQSGRAMLMQLGSTTSGVVMTLGGFALTALVCSVVITVLMSASIDREVKALMDGMEHLSQGILSTRVPVLSLDDLGRISEKFNKTCEALETYVTHVNQTMGEVARGRLIYDDEIVFQGDFLAMQKAVMEMIQNENHLICMVQATTEQVSAAAQQVSEASQNLAQGATEQALR</sequence>
<dbReference type="PROSITE" id="PS50885">
    <property type="entry name" value="HAMP"/>
    <property type="match status" value="1"/>
</dbReference>
<dbReference type="CDD" id="cd06225">
    <property type="entry name" value="HAMP"/>
    <property type="match status" value="1"/>
</dbReference>
<dbReference type="Gene3D" id="6.10.340.10">
    <property type="match status" value="1"/>
</dbReference>
<keyword evidence="1" id="KW-0145">Chemotaxis</keyword>
<keyword evidence="3" id="KW-0472">Membrane</keyword>
<dbReference type="Proteomes" id="UP000824209">
    <property type="component" value="Unassembled WGS sequence"/>
</dbReference>
<dbReference type="GO" id="GO:0006935">
    <property type="term" value="P:chemotaxis"/>
    <property type="evidence" value="ECO:0007669"/>
    <property type="project" value="UniProtKB-KW"/>
</dbReference>
<dbReference type="InterPro" id="IPR003660">
    <property type="entry name" value="HAMP_dom"/>
</dbReference>
<dbReference type="GO" id="GO:0007165">
    <property type="term" value="P:signal transduction"/>
    <property type="evidence" value="ECO:0007669"/>
    <property type="project" value="InterPro"/>
</dbReference>
<evidence type="ECO:0000256" key="1">
    <source>
        <dbReference type="ARBA" id="ARBA00022500"/>
    </source>
</evidence>
<dbReference type="PANTHER" id="PTHR43531">
    <property type="entry name" value="PROTEIN ICFG"/>
    <property type="match status" value="1"/>
</dbReference>
<dbReference type="InterPro" id="IPR051310">
    <property type="entry name" value="MCP_chemotaxis"/>
</dbReference>
<reference evidence="5" key="2">
    <citation type="submission" date="2021-04" db="EMBL/GenBank/DDBJ databases">
        <authorList>
            <person name="Gilroy R."/>
        </authorList>
    </citation>
    <scope>NUCLEOTIDE SEQUENCE</scope>
    <source>
        <strain evidence="5">ChiBcec8-14828</strain>
    </source>
</reference>
<comment type="similarity">
    <text evidence="2">Belongs to the methyl-accepting chemotaxis (MCP) protein family.</text>
</comment>
<feature type="domain" description="HAMP" evidence="4">
    <location>
        <begin position="54"/>
        <end position="106"/>
    </location>
</feature>
<evidence type="ECO:0000259" key="4">
    <source>
        <dbReference type="PROSITE" id="PS50885"/>
    </source>
</evidence>
<accession>A0A9D2M314</accession>
<protein>
    <recommendedName>
        <fullName evidence="4">HAMP domain-containing protein</fullName>
    </recommendedName>
</protein>
<keyword evidence="3" id="KW-1133">Transmembrane helix</keyword>
<evidence type="ECO:0000313" key="5">
    <source>
        <dbReference type="EMBL" id="HJB40003.1"/>
    </source>
</evidence>
<dbReference type="PANTHER" id="PTHR43531:SF11">
    <property type="entry name" value="METHYL-ACCEPTING CHEMOTAXIS PROTEIN 3"/>
    <property type="match status" value="1"/>
</dbReference>
<dbReference type="EMBL" id="DWYA01000054">
    <property type="protein sequence ID" value="HJB40003.1"/>
    <property type="molecule type" value="Genomic_DNA"/>
</dbReference>
<keyword evidence="3" id="KW-0812">Transmembrane</keyword>
<dbReference type="GO" id="GO:0005886">
    <property type="term" value="C:plasma membrane"/>
    <property type="evidence" value="ECO:0007669"/>
    <property type="project" value="TreeGrafter"/>
</dbReference>
<dbReference type="GO" id="GO:0004888">
    <property type="term" value="F:transmembrane signaling receptor activity"/>
    <property type="evidence" value="ECO:0007669"/>
    <property type="project" value="TreeGrafter"/>
</dbReference>
<evidence type="ECO:0000256" key="3">
    <source>
        <dbReference type="SAM" id="Phobius"/>
    </source>
</evidence>
<reference evidence="5" key="1">
    <citation type="journal article" date="2021" name="PeerJ">
        <title>Extensive microbial diversity within the chicken gut microbiome revealed by metagenomics and culture.</title>
        <authorList>
            <person name="Gilroy R."/>
            <person name="Ravi A."/>
            <person name="Getino M."/>
            <person name="Pursley I."/>
            <person name="Horton D.L."/>
            <person name="Alikhan N.F."/>
            <person name="Baker D."/>
            <person name="Gharbi K."/>
            <person name="Hall N."/>
            <person name="Watson M."/>
            <person name="Adriaenssens E.M."/>
            <person name="Foster-Nyarko E."/>
            <person name="Jarju S."/>
            <person name="Secka A."/>
            <person name="Antonio M."/>
            <person name="Oren A."/>
            <person name="Chaudhuri R.R."/>
            <person name="La Ragione R."/>
            <person name="Hildebrand F."/>
            <person name="Pallen M.J."/>
        </authorList>
    </citation>
    <scope>NUCLEOTIDE SEQUENCE</scope>
    <source>
        <strain evidence="5">ChiBcec8-14828</strain>
    </source>
</reference>
<comment type="caution">
    <text evidence="5">The sequence shown here is derived from an EMBL/GenBank/DDBJ whole genome shotgun (WGS) entry which is preliminary data.</text>
</comment>
<proteinExistence type="inferred from homology"/>
<feature type="transmembrane region" description="Helical" evidence="3">
    <location>
        <begin position="29"/>
        <end position="54"/>
    </location>
</feature>
<dbReference type="AlphaFoldDB" id="A0A9D2M314"/>
<dbReference type="SMART" id="SM00304">
    <property type="entry name" value="HAMP"/>
    <property type="match status" value="1"/>
</dbReference>
<organism evidence="5 6">
    <name type="scientific">Candidatus Ruthenibacterium avium</name>
    <dbReference type="NCBI Taxonomy" id="2838751"/>
    <lineage>
        <taxon>Bacteria</taxon>
        <taxon>Bacillati</taxon>
        <taxon>Bacillota</taxon>
        <taxon>Clostridia</taxon>
        <taxon>Eubacteriales</taxon>
        <taxon>Oscillospiraceae</taxon>
        <taxon>Ruthenibacterium</taxon>
    </lineage>
</organism>
<evidence type="ECO:0000313" key="6">
    <source>
        <dbReference type="Proteomes" id="UP000824209"/>
    </source>
</evidence>
<gene>
    <name evidence="5" type="ORF">H9943_06355</name>
</gene>
<evidence type="ECO:0000256" key="2">
    <source>
        <dbReference type="ARBA" id="ARBA00029447"/>
    </source>
</evidence>
<name>A0A9D2M314_9FIRM</name>